<sequence length="769" mass="84885">MRFATVAGLLPLLQYVTGQVVPAKDHINREYFAVEADGSLEELLEAHPGWQFEHAVRGLERHYVLSRVRSELQPRAQVQHKAGGARAWHELVPHRLAKRMPIRDAELGDQLSQRAVLKKELNIKDPLFDEQWHLLNTRYPKNDMNVTGLWQKNITGHGIVVAVVDDGLDYESEDLKDNFCAEGSWDFNSNTALPKPMLSDDTHGTRCAGEIAAAKNQFCGLGVAFNSKVSGIRILSEDITPEDEAASLVYGLDINDIYSCSWGPTDNGEELQAPSDLVKKAIIRGVTEGRDRKGALYVFASGNGGALGDNCNYDGYTNSIYSITVSALDHRGLHPTYAESCSAVLVVAHSSGSGNFIRTTDVNGQCFDHHGGTSAAAPLAAGVYALLLQVNPNLTWRDVQYLTILTSIEVNPDDSDWQEGSLGRRYSHKYGYGKLDAYNIVELAKSWKNVNPQAWYYHPTIIANQTIATPDVYIDSTTSVSRDALDKANLKRVEHVTVTVDIEASIRGFTTVDLIAPNNHISHLGVVRKKDKSHAGFRNWTFMSVAHWGYAGEGDWKLQVRTTSKKNTVHLKGWRLKLFGESIDASKAVAAEFGNDQEDLQDTPTGTSDEPVSSTSTPNSTSTSQDELNTGASKIVPTHHAKNYYLMIFVVGAVILVLYLFFFSKTRRIRRSRAEAFEFDIIDTDSEYDSTVDNHDPTARMLSDNDLNDFDFDLSDLEAPESPSDTGSATAAPHSKNDRSLSTIAENPFEAGDEGIPQSEQGANHKYTK</sequence>
<evidence type="ECO:0000313" key="21">
    <source>
        <dbReference type="Proteomes" id="UP000000591"/>
    </source>
</evidence>
<keyword evidence="21" id="KW-1185">Reference proteome</keyword>
<dbReference type="GeneID" id="4618823"/>
<evidence type="ECO:0000256" key="9">
    <source>
        <dbReference type="ARBA" id="ARBA00022989"/>
    </source>
</evidence>
<evidence type="ECO:0000256" key="5">
    <source>
        <dbReference type="ARBA" id="ARBA00022729"/>
    </source>
</evidence>
<feature type="transmembrane region" description="Helical" evidence="17">
    <location>
        <begin position="644"/>
        <end position="663"/>
    </location>
</feature>
<keyword evidence="3 15" id="KW-0645">Protease</keyword>
<evidence type="ECO:0000256" key="14">
    <source>
        <dbReference type="PIRSR" id="PIRSR615500-1"/>
    </source>
</evidence>
<dbReference type="InterPro" id="IPR000209">
    <property type="entry name" value="Peptidase_S8/S53_dom"/>
</dbReference>
<reference evidence="21" key="2">
    <citation type="journal article" date="2013" name="G3 (Bethesda)">
        <title>Genomes of Ashbya fungi isolated from insects reveal four mating-type loci, numerous translocations, lack of transposons, and distinct gene duplications.</title>
        <authorList>
            <person name="Dietrich F.S."/>
            <person name="Voegeli S."/>
            <person name="Kuo S."/>
            <person name="Philippsen P."/>
        </authorList>
    </citation>
    <scope>GENOME REANNOTATION</scope>
    <source>
        <strain evidence="21">ATCC 10895 / CBS 109.51 / FGSC 9923 / NRRL Y-1056</strain>
    </source>
</reference>
<proteinExistence type="inferred from homology"/>
<dbReference type="OrthoDB" id="300641at2759"/>
<dbReference type="FunCoup" id="Q75E73">
    <property type="interactions" value="173"/>
</dbReference>
<dbReference type="InterPro" id="IPR008979">
    <property type="entry name" value="Galactose-bd-like_sf"/>
</dbReference>
<organism evidence="20 21">
    <name type="scientific">Eremothecium gossypii (strain ATCC 10895 / CBS 109.51 / FGSC 9923 / NRRL Y-1056)</name>
    <name type="common">Yeast</name>
    <name type="synonym">Ashbya gossypii</name>
    <dbReference type="NCBI Taxonomy" id="284811"/>
    <lineage>
        <taxon>Eukaryota</taxon>
        <taxon>Fungi</taxon>
        <taxon>Dikarya</taxon>
        <taxon>Ascomycota</taxon>
        <taxon>Saccharomycotina</taxon>
        <taxon>Saccharomycetes</taxon>
        <taxon>Saccharomycetales</taxon>
        <taxon>Saccharomycetaceae</taxon>
        <taxon>Eremothecium</taxon>
    </lineage>
</organism>
<dbReference type="GO" id="GO:0005802">
    <property type="term" value="C:trans-Golgi network"/>
    <property type="evidence" value="ECO:0000318"/>
    <property type="project" value="GO_Central"/>
</dbReference>
<dbReference type="CDD" id="cd04059">
    <property type="entry name" value="Peptidases_S8_Protein_convertases_Kexins_Furin-like"/>
    <property type="match status" value="1"/>
</dbReference>
<evidence type="ECO:0000256" key="16">
    <source>
        <dbReference type="SAM" id="MobiDB-lite"/>
    </source>
</evidence>
<feature type="compositionally biased region" description="Polar residues" evidence="16">
    <location>
        <begin position="602"/>
        <end position="612"/>
    </location>
</feature>
<dbReference type="PROSITE" id="PS00138">
    <property type="entry name" value="SUBTILASE_SER"/>
    <property type="match status" value="1"/>
</dbReference>
<evidence type="ECO:0000256" key="17">
    <source>
        <dbReference type="SAM" id="Phobius"/>
    </source>
</evidence>
<dbReference type="PROSITE" id="PS51829">
    <property type="entry name" value="P_HOMO_B"/>
    <property type="match status" value="1"/>
</dbReference>
<dbReference type="MEROPS" id="S08.070"/>
<feature type="domain" description="P/Homo B" evidence="19">
    <location>
        <begin position="450"/>
        <end position="584"/>
    </location>
</feature>
<dbReference type="Pfam" id="PF01483">
    <property type="entry name" value="P_proprotein"/>
    <property type="match status" value="1"/>
</dbReference>
<dbReference type="SUPFAM" id="SSF52743">
    <property type="entry name" value="Subtilisin-like"/>
    <property type="match status" value="1"/>
</dbReference>
<dbReference type="GO" id="GO:0000139">
    <property type="term" value="C:Golgi membrane"/>
    <property type="evidence" value="ECO:0000318"/>
    <property type="project" value="GO_Central"/>
</dbReference>
<dbReference type="FunFam" id="2.60.120.260:FF:000026">
    <property type="entry name" value="proprotein convertase subtilisin/kexin type 7"/>
    <property type="match status" value="1"/>
</dbReference>
<dbReference type="PRINTS" id="PR00723">
    <property type="entry name" value="SUBTILISIN"/>
</dbReference>
<dbReference type="OMA" id="AYEFDII"/>
<comment type="subcellular location">
    <subcellularLocation>
        <location evidence="1">Membrane</location>
    </subcellularLocation>
</comment>
<evidence type="ECO:0000256" key="6">
    <source>
        <dbReference type="ARBA" id="ARBA00022801"/>
    </source>
</evidence>
<dbReference type="PANTHER" id="PTHR42884">
    <property type="entry name" value="PROPROTEIN CONVERTASE SUBTILISIN/KEXIN-RELATED"/>
    <property type="match status" value="1"/>
</dbReference>
<evidence type="ECO:0000256" key="18">
    <source>
        <dbReference type="SAM" id="SignalP"/>
    </source>
</evidence>
<feature type="region of interest" description="Disordered" evidence="16">
    <location>
        <begin position="595"/>
        <end position="629"/>
    </location>
</feature>
<keyword evidence="7 15" id="KW-0720">Serine protease</keyword>
<feature type="compositionally biased region" description="Low complexity" evidence="16">
    <location>
        <begin position="613"/>
        <end position="624"/>
    </location>
</feature>
<dbReference type="InterPro" id="IPR036852">
    <property type="entry name" value="Peptidase_S8/S53_dom_sf"/>
</dbReference>
<dbReference type="PANTHER" id="PTHR42884:SF14">
    <property type="entry name" value="NEUROENDOCRINE CONVERTASE 1"/>
    <property type="match status" value="1"/>
</dbReference>
<evidence type="ECO:0000256" key="10">
    <source>
        <dbReference type="ARBA" id="ARBA00023136"/>
    </source>
</evidence>
<accession>Q75E73</accession>
<evidence type="ECO:0000256" key="7">
    <source>
        <dbReference type="ARBA" id="ARBA00022825"/>
    </source>
</evidence>
<feature type="active site" description="Charge relay system" evidence="14 15">
    <location>
        <position position="203"/>
    </location>
</feature>
<dbReference type="HOGENOM" id="CLU_002976_2_1_1"/>
<dbReference type="PROSITE" id="PS51892">
    <property type="entry name" value="SUBTILASE"/>
    <property type="match status" value="1"/>
</dbReference>
<keyword evidence="13" id="KW-0325">Glycoprotein</keyword>
<dbReference type="FunFam" id="3.40.50.200:FF:000005">
    <property type="entry name" value="Proprotein convertase subtilisin/kexin type 7"/>
    <property type="match status" value="1"/>
</dbReference>
<keyword evidence="4 17" id="KW-0812">Transmembrane</keyword>
<feature type="chain" id="PRO_5004285451" evidence="18">
    <location>
        <begin position="19"/>
        <end position="769"/>
    </location>
</feature>
<evidence type="ECO:0000256" key="15">
    <source>
        <dbReference type="PROSITE-ProRule" id="PRU01240"/>
    </source>
</evidence>
<dbReference type="InParanoid" id="Q75E73"/>
<comment type="similarity">
    <text evidence="2">Belongs to the peptidase S8 family. Furin subfamily.</text>
</comment>
<keyword evidence="8" id="KW-0106">Calcium</keyword>
<reference evidence="20 21" key="1">
    <citation type="journal article" date="2004" name="Science">
        <title>The Ashbya gossypii genome as a tool for mapping the ancient Saccharomyces cerevisiae genome.</title>
        <authorList>
            <person name="Dietrich F.S."/>
            <person name="Voegeli S."/>
            <person name="Brachat S."/>
            <person name="Lerch A."/>
            <person name="Gates K."/>
            <person name="Steiner S."/>
            <person name="Mohr C."/>
            <person name="Pohlmann R."/>
            <person name="Luedi P."/>
            <person name="Choi S."/>
            <person name="Wing R.A."/>
            <person name="Flavier A."/>
            <person name="Gaffney T.D."/>
            <person name="Philippsen P."/>
        </authorList>
    </citation>
    <scope>NUCLEOTIDE SEQUENCE [LARGE SCALE GENOMIC DNA]</scope>
    <source>
        <strain evidence="21">ATCC 10895 / CBS 109.51 / FGSC 9923 / NRRL Y-1056</strain>
    </source>
</reference>
<dbReference type="KEGG" id="ago:AGOS_ABL203W"/>
<dbReference type="InterPro" id="IPR023828">
    <property type="entry name" value="Peptidase_S8_Ser-AS"/>
</dbReference>
<dbReference type="AlphaFoldDB" id="Q75E73"/>
<dbReference type="GO" id="GO:0016485">
    <property type="term" value="P:protein processing"/>
    <property type="evidence" value="ECO:0000318"/>
    <property type="project" value="GO_Central"/>
</dbReference>
<feature type="region of interest" description="Disordered" evidence="16">
    <location>
        <begin position="712"/>
        <end position="769"/>
    </location>
</feature>
<evidence type="ECO:0000256" key="13">
    <source>
        <dbReference type="ARBA" id="ARBA00023180"/>
    </source>
</evidence>
<protein>
    <submittedName>
        <fullName evidence="20">ABL203Wp</fullName>
    </submittedName>
</protein>
<dbReference type="STRING" id="284811.Q75E73"/>
<dbReference type="Gene3D" id="2.60.120.260">
    <property type="entry name" value="Galactose-binding domain-like"/>
    <property type="match status" value="1"/>
</dbReference>
<dbReference type="Gene3D" id="3.40.50.200">
    <property type="entry name" value="Peptidase S8/S53 domain"/>
    <property type="match status" value="1"/>
</dbReference>
<dbReference type="eggNOG" id="KOG3525">
    <property type="taxonomic scope" value="Eukaryota"/>
</dbReference>
<evidence type="ECO:0000256" key="12">
    <source>
        <dbReference type="ARBA" id="ARBA00023157"/>
    </source>
</evidence>
<feature type="signal peptide" evidence="18">
    <location>
        <begin position="1"/>
        <end position="18"/>
    </location>
</feature>
<keyword evidence="5 18" id="KW-0732">Signal</keyword>
<dbReference type="GO" id="GO:0007323">
    <property type="term" value="P:peptide pheromone maturation"/>
    <property type="evidence" value="ECO:0007669"/>
    <property type="project" value="EnsemblFungi"/>
</dbReference>
<dbReference type="Proteomes" id="UP000000591">
    <property type="component" value="Chromosome II"/>
</dbReference>
<dbReference type="RefSeq" id="NP_982744.2">
    <property type="nucleotide sequence ID" value="NM_208097.2"/>
</dbReference>
<dbReference type="PROSITE" id="PS00137">
    <property type="entry name" value="SUBTILASE_HIS"/>
    <property type="match status" value="1"/>
</dbReference>
<dbReference type="GO" id="GO:0004252">
    <property type="term" value="F:serine-type endopeptidase activity"/>
    <property type="evidence" value="ECO:0000318"/>
    <property type="project" value="GO_Central"/>
</dbReference>
<gene>
    <name evidence="20" type="ORF">AGOS_ABL203W</name>
</gene>
<evidence type="ECO:0000259" key="19">
    <source>
        <dbReference type="PROSITE" id="PS51829"/>
    </source>
</evidence>
<name>Q75E73_EREGS</name>
<evidence type="ECO:0000256" key="1">
    <source>
        <dbReference type="ARBA" id="ARBA00004370"/>
    </source>
</evidence>
<keyword evidence="9 17" id="KW-1133">Transmembrane helix</keyword>
<keyword evidence="12" id="KW-1015">Disulfide bond</keyword>
<dbReference type="InterPro" id="IPR034182">
    <property type="entry name" value="Kexin/furin"/>
</dbReference>
<dbReference type="SUPFAM" id="SSF49785">
    <property type="entry name" value="Galactose-binding domain-like"/>
    <property type="match status" value="1"/>
</dbReference>
<evidence type="ECO:0000256" key="3">
    <source>
        <dbReference type="ARBA" id="ARBA00022670"/>
    </source>
</evidence>
<evidence type="ECO:0000256" key="4">
    <source>
        <dbReference type="ARBA" id="ARBA00022692"/>
    </source>
</evidence>
<feature type="active site" description="Charge relay system" evidence="14 15">
    <location>
        <position position="374"/>
    </location>
</feature>
<keyword evidence="10 17" id="KW-0472">Membrane</keyword>
<evidence type="ECO:0000256" key="2">
    <source>
        <dbReference type="ARBA" id="ARBA00005325"/>
    </source>
</evidence>
<dbReference type="EMBL" id="AE016815">
    <property type="protein sequence ID" value="AAS50568.2"/>
    <property type="molecule type" value="Genomic_DNA"/>
</dbReference>
<keyword evidence="11" id="KW-0865">Zymogen</keyword>
<dbReference type="Pfam" id="PF00082">
    <property type="entry name" value="Peptidase_S8"/>
    <property type="match status" value="1"/>
</dbReference>
<keyword evidence="6 15" id="KW-0378">Hydrolase</keyword>
<feature type="active site" description="Charge relay system" evidence="14 15">
    <location>
        <position position="165"/>
    </location>
</feature>
<evidence type="ECO:0000256" key="8">
    <source>
        <dbReference type="ARBA" id="ARBA00022837"/>
    </source>
</evidence>
<evidence type="ECO:0000256" key="11">
    <source>
        <dbReference type="ARBA" id="ARBA00023145"/>
    </source>
</evidence>
<dbReference type="InterPro" id="IPR022398">
    <property type="entry name" value="Peptidase_S8_His-AS"/>
</dbReference>
<evidence type="ECO:0000313" key="20">
    <source>
        <dbReference type="EMBL" id="AAS50568.2"/>
    </source>
</evidence>
<dbReference type="InterPro" id="IPR002884">
    <property type="entry name" value="P_dom"/>
</dbReference>
<dbReference type="InterPro" id="IPR015500">
    <property type="entry name" value="Peptidase_S8_subtilisin-rel"/>
</dbReference>